<name>A0A1Y5I6P7_OSTTA</name>
<reference evidence="2" key="1">
    <citation type="submission" date="2017-04" db="EMBL/GenBank/DDBJ databases">
        <title>Population genomics of picophytoplankton unveils novel chromosome hypervariability.</title>
        <authorList>
            <consortium name="DOE Joint Genome Institute"/>
            <person name="Blanc-Mathieu R."/>
            <person name="Krasovec M."/>
            <person name="Hebrard M."/>
            <person name="Yau S."/>
            <person name="Desgranges E."/>
            <person name="Martin J."/>
            <person name="Schackwitz W."/>
            <person name="Kuo A."/>
            <person name="Salin G."/>
            <person name="Donnadieu C."/>
            <person name="Desdevises Y."/>
            <person name="Sanchez-Ferandin S."/>
            <person name="Moreau H."/>
            <person name="Rivals E."/>
            <person name="Grigoriev I.V."/>
            <person name="Grimsley N."/>
            <person name="Eyre-Walker A."/>
            <person name="Piganeau G."/>
        </authorList>
    </citation>
    <scope>NUCLEOTIDE SEQUENCE [LARGE SCALE GENOMIC DNA]</scope>
    <source>
        <strain evidence="2">RCC 1115</strain>
    </source>
</reference>
<protein>
    <submittedName>
        <fullName evidence="2">Uncharacterized protein</fullName>
    </submittedName>
</protein>
<organism evidence="2">
    <name type="scientific">Ostreococcus tauri</name>
    <name type="common">Marine green alga</name>
    <dbReference type="NCBI Taxonomy" id="70448"/>
    <lineage>
        <taxon>Eukaryota</taxon>
        <taxon>Viridiplantae</taxon>
        <taxon>Chlorophyta</taxon>
        <taxon>Mamiellophyceae</taxon>
        <taxon>Mamiellales</taxon>
        <taxon>Bathycoccaceae</taxon>
        <taxon>Ostreococcus</taxon>
    </lineage>
</organism>
<dbReference type="EMBL" id="KZ155838">
    <property type="protein sequence ID" value="OUS42832.1"/>
    <property type="molecule type" value="Genomic_DNA"/>
</dbReference>
<evidence type="ECO:0000256" key="1">
    <source>
        <dbReference type="SAM" id="MobiDB-lite"/>
    </source>
</evidence>
<sequence length="450" mass="49838">MPRARALDPSPGRARDVVLLRCSRAQLRRWIDAIDAGDDVHVERDRAVAATRSTTTHARWTIEHGARVDAFAADVAHARTVVVRGDVFGSEREAGLETIGRARTRLRRTRTLESGTARRVRARAEEELREKRERHVMVVGVEDAPEATGDARARREAEARARVVAAACAESGAGESAKLRGAIMALLHERPLAVNAVRDSVARGYALLGRETPSQQLVSSCVKQVAKLCPPGRYELLGHSRKRAQERHETLTAAARDLKISTRESEGMTTTTMKVAEPSKSSARAERAPDVSVPTPPLQEPPRVLRGDITVDLGDQSPSLDLEPNAHVVPRSTPGHTEIEISERVAGDDDDAWRHPGPPLDVDVIESPYELEAVKATFDVKYALYRDLHSRLTANAEEYERVRRSKDPHRALERFAALRRARYAAMRVVFDALHDELARVRRVIDAHDGP</sequence>
<dbReference type="Proteomes" id="UP000195557">
    <property type="component" value="Unassembled WGS sequence"/>
</dbReference>
<accession>A0A1Y5I6P7</accession>
<evidence type="ECO:0000313" key="2">
    <source>
        <dbReference type="EMBL" id="OUS42832.1"/>
    </source>
</evidence>
<proteinExistence type="predicted"/>
<dbReference type="AlphaFoldDB" id="A0A1Y5I6P7"/>
<gene>
    <name evidence="2" type="ORF">BE221DRAFT_187570</name>
</gene>
<feature type="region of interest" description="Disordered" evidence="1">
    <location>
        <begin position="265"/>
        <end position="304"/>
    </location>
</feature>